<evidence type="ECO:0000313" key="3">
    <source>
        <dbReference type="Proteomes" id="UP000002313"/>
    </source>
</evidence>
<proteinExistence type="predicted"/>
<reference evidence="2 3" key="1">
    <citation type="journal article" date="2010" name="Nat. Commun.">
        <title>The complete sequence of the smallest known nuclear genome from the microsporidian Encephalitozoon intestinalis.</title>
        <authorList>
            <person name="Corradi N."/>
            <person name="Pombert J.-F."/>
            <person name="Farinelli L."/>
            <person name="Didier E.S."/>
            <person name="Keeling P.J."/>
        </authorList>
    </citation>
    <scope>NUCLEOTIDE SEQUENCE [LARGE SCALE GENOMIC DNA]</scope>
    <source>
        <strain evidence="2 3">ATCC 50506</strain>
    </source>
</reference>
<dbReference type="EMBL" id="CP001942">
    <property type="protein sequence ID" value="ADM10958.1"/>
    <property type="molecule type" value="Genomic_DNA"/>
</dbReference>
<protein>
    <submittedName>
        <fullName evidence="2">Uncharacterized protein</fullName>
    </submittedName>
</protein>
<sequence>MNFSPDEEERFKEMLKSDKKEELLVELSKEIEKKEKEMMKSISRDYMNIINKCSDLEKVKQKLPEIVNINNELLCSVSDAVIQHANILHDIEENSIVESRLNLVVSEMKEILGFINIAFEYEKTDKEDREDPLYYYKMAKNVLEMEKKLCMFEKYRFFVNVNQICIRSRKLLADLMIKDIDLWMKSASNNIRQVGMEINEMFWKDKEKSYIFDPLGSLRHQFISKSFLCILHESKRLGIGSKVVERVNEKRKVFGERIGEVNSPLMISDAAGFILWSHYLSALDSDFKMHNQLVIGILSKSKVLHESQNFSQVRKMLITLRKLTVHLGIDYENVDRIISSVAIGYFETQGPKDVDLESNGVDQLKLSMTGFIDECNDFVSNIFQFSNELDELLAKKIDQYLCKLLDEGKDNMDLFLDGQSAARDVLRHAIEKNDFYRNVEFNCMSEIDKGNKRFMEEVIKQREKEIDKLFGTVTKSGDFGVDLLKLFSRVRELRFPEDVNAEIKRTLVVYIRDRFTDTMKDKSLASQKRRIVEGHLCSFYGYLRNNEPSFQSILEPSVERGKS</sequence>
<reference evidence="2 3" key="2">
    <citation type="journal article" date="2012" name="Proc. Natl. Acad. Sci. U.S.A.">
        <title>Gain and loss of multiple functionally related, horizontally transferred genes in the reduced genomes of two microsporidian parasites.</title>
        <authorList>
            <person name="Pombert J.-F."/>
            <person name="Selman M."/>
            <person name="Burki F."/>
            <person name="Bardell F.T."/>
            <person name="Farinelli L."/>
            <person name="Solter L.F."/>
            <person name="Whitman D.W."/>
            <person name="Weiss L.M."/>
            <person name="Corradi N."/>
            <person name="Keeling P.J."/>
        </authorList>
    </citation>
    <scope>NUCLEOTIDE SEQUENCE [LARGE SCALE GENOMIC DNA]</scope>
    <source>
        <strain evidence="2 3">ATCC 50506</strain>
    </source>
</reference>
<dbReference type="VEuPathDB" id="MicrosporidiaDB:Eint_010960"/>
<accession>E0S5H3</accession>
<dbReference type="OrthoDB" id="2195779at2759"/>
<evidence type="ECO:0000313" key="2">
    <source>
        <dbReference type="EMBL" id="ADM10958.1"/>
    </source>
</evidence>
<dbReference type="HOGENOM" id="CLU_481547_0_0_1"/>
<feature type="coiled-coil region" evidence="1">
    <location>
        <begin position="17"/>
        <end position="44"/>
    </location>
</feature>
<organism evidence="2 3">
    <name type="scientific">Encephalitozoon intestinalis (strain ATCC 50506)</name>
    <name type="common">Microsporidian parasite</name>
    <name type="synonym">Septata intestinalis</name>
    <dbReference type="NCBI Taxonomy" id="876142"/>
    <lineage>
        <taxon>Eukaryota</taxon>
        <taxon>Fungi</taxon>
        <taxon>Fungi incertae sedis</taxon>
        <taxon>Microsporidia</taxon>
        <taxon>Unikaryonidae</taxon>
        <taxon>Encephalitozoon</taxon>
    </lineage>
</organism>
<keyword evidence="1" id="KW-0175">Coiled coil</keyword>
<dbReference type="AlphaFoldDB" id="E0S5H3"/>
<keyword evidence="3" id="KW-1185">Reference proteome</keyword>
<evidence type="ECO:0000256" key="1">
    <source>
        <dbReference type="SAM" id="Coils"/>
    </source>
</evidence>
<name>E0S5H3_ENCIT</name>
<dbReference type="GeneID" id="9698612"/>
<dbReference type="KEGG" id="ein:Eint_010960"/>
<gene>
    <name evidence="2" type="ORF">Eint_010960</name>
</gene>
<dbReference type="Proteomes" id="UP000002313">
    <property type="component" value="Chromosome I"/>
</dbReference>
<dbReference type="RefSeq" id="XP_003072318.1">
    <property type="nucleotide sequence ID" value="XM_003072272.1"/>
</dbReference>